<evidence type="ECO:0000256" key="2">
    <source>
        <dbReference type="SAM" id="SignalP"/>
    </source>
</evidence>
<feature type="region of interest" description="Disordered" evidence="1">
    <location>
        <begin position="267"/>
        <end position="298"/>
    </location>
</feature>
<proteinExistence type="predicted"/>
<protein>
    <submittedName>
        <fullName evidence="3">Uncharacterized protein</fullName>
    </submittedName>
</protein>
<dbReference type="HOGENOM" id="CLU_934379_0_0_1"/>
<dbReference type="Proteomes" id="UP000014978">
    <property type="component" value="Unassembled WGS sequence"/>
</dbReference>
<dbReference type="InParanoid" id="S7WAN8"/>
<evidence type="ECO:0000256" key="1">
    <source>
        <dbReference type="SAM" id="MobiDB-lite"/>
    </source>
</evidence>
<feature type="chain" id="PRO_5004546801" evidence="2">
    <location>
        <begin position="25"/>
        <end position="298"/>
    </location>
</feature>
<dbReference type="OrthoDB" id="2196078at2759"/>
<dbReference type="VEuPathDB" id="MicrosporidiaDB:SLOPH_1709"/>
<dbReference type="OMA" id="YLVCGEM"/>
<keyword evidence="2" id="KW-0732">Signal</keyword>
<sequence length="298" mass="33031">MMWSTMLFTFFLLKMVYLPYLVCGEMFYDDVKPNNYGAGIDNHHNVAMDNHHGEVVPLHGGDTGLSGVILTRDVLHHPGKGIFVGMKGKTPLPVAEGMGLDDLHEKIADNKDAAHKASIARKIAEMKKHELDASIAAEMEQQKKEEMERLKNLDLQIAKSEHVKPETLGKHVIPVAVFTQESFPLIHHLRDVMKKIKSIQAAEYKAIESQEHIARLDDITDQLPPPNPILETPEFYQKFFNAANLPDAIPSHVPVFGTPGNFYIGNNPDQNAHAEIAGPGTGEYESPEGHGHYVGHGS</sequence>
<feature type="signal peptide" evidence="2">
    <location>
        <begin position="1"/>
        <end position="24"/>
    </location>
</feature>
<dbReference type="STRING" id="1358809.S7WAN8"/>
<accession>S7WAN8</accession>
<reference evidence="4" key="1">
    <citation type="journal article" date="2013" name="PLoS Genet.">
        <title>The genome of Spraguea lophii and the basis of host-microsporidian interactions.</title>
        <authorList>
            <person name="Campbell S.E."/>
            <person name="Williams T.A."/>
            <person name="Yousuf A."/>
            <person name="Soanes D.M."/>
            <person name="Paszkiewicz K.H."/>
            <person name="Williams B.A.P."/>
        </authorList>
    </citation>
    <scope>NUCLEOTIDE SEQUENCE [LARGE SCALE GENOMIC DNA]</scope>
    <source>
        <strain evidence="4">42_110</strain>
    </source>
</reference>
<gene>
    <name evidence="3" type="ORF">SLOPH_1709</name>
</gene>
<name>S7WAN8_SPRLO</name>
<evidence type="ECO:0000313" key="4">
    <source>
        <dbReference type="Proteomes" id="UP000014978"/>
    </source>
</evidence>
<evidence type="ECO:0000313" key="3">
    <source>
        <dbReference type="EMBL" id="EPR79971.1"/>
    </source>
</evidence>
<keyword evidence="4" id="KW-1185">Reference proteome</keyword>
<dbReference type="AlphaFoldDB" id="S7WAN8"/>
<dbReference type="EMBL" id="ATCN01000058">
    <property type="protein sequence ID" value="EPR79971.1"/>
    <property type="molecule type" value="Genomic_DNA"/>
</dbReference>
<comment type="caution">
    <text evidence="3">The sequence shown here is derived from an EMBL/GenBank/DDBJ whole genome shotgun (WGS) entry which is preliminary data.</text>
</comment>
<organism evidence="3 4">
    <name type="scientific">Spraguea lophii (strain 42_110)</name>
    <name type="common">Microsporidian parasite</name>
    <dbReference type="NCBI Taxonomy" id="1358809"/>
    <lineage>
        <taxon>Eukaryota</taxon>
        <taxon>Fungi</taxon>
        <taxon>Fungi incertae sedis</taxon>
        <taxon>Microsporidia</taxon>
        <taxon>Spragueidae</taxon>
        <taxon>Spraguea</taxon>
    </lineage>
</organism>